<gene>
    <name evidence="1" type="ORF">M231_05697</name>
</gene>
<comment type="caution">
    <text evidence="1">The sequence shown here is derived from an EMBL/GenBank/DDBJ whole genome shotgun (WGS) entry which is preliminary data.</text>
</comment>
<name>A0A4Q1BHF7_TREME</name>
<evidence type="ECO:0000313" key="1">
    <source>
        <dbReference type="EMBL" id="RXK37038.1"/>
    </source>
</evidence>
<reference evidence="1 2" key="1">
    <citation type="submission" date="2016-06" db="EMBL/GenBank/DDBJ databases">
        <title>Evolution of pathogenesis and genome organization in the Tremellales.</title>
        <authorList>
            <person name="Cuomo C."/>
            <person name="Litvintseva A."/>
            <person name="Heitman J."/>
            <person name="Chen Y."/>
            <person name="Sun S."/>
            <person name="Springer D."/>
            <person name="Dromer F."/>
            <person name="Young S."/>
            <person name="Zeng Q."/>
            <person name="Chapman S."/>
            <person name="Gujja S."/>
            <person name="Saif S."/>
            <person name="Birren B."/>
        </authorList>
    </citation>
    <scope>NUCLEOTIDE SEQUENCE [LARGE SCALE GENOMIC DNA]</scope>
    <source>
        <strain evidence="1 2">ATCC 28783</strain>
    </source>
</reference>
<proteinExistence type="predicted"/>
<keyword evidence="2" id="KW-1185">Reference proteome</keyword>
<dbReference type="EMBL" id="SDIL01000079">
    <property type="protein sequence ID" value="RXK37038.1"/>
    <property type="molecule type" value="Genomic_DNA"/>
</dbReference>
<organism evidence="1 2">
    <name type="scientific">Tremella mesenterica</name>
    <name type="common">Jelly fungus</name>
    <dbReference type="NCBI Taxonomy" id="5217"/>
    <lineage>
        <taxon>Eukaryota</taxon>
        <taxon>Fungi</taxon>
        <taxon>Dikarya</taxon>
        <taxon>Basidiomycota</taxon>
        <taxon>Agaricomycotina</taxon>
        <taxon>Tremellomycetes</taxon>
        <taxon>Tremellales</taxon>
        <taxon>Tremellaceae</taxon>
        <taxon>Tremella</taxon>
    </lineage>
</organism>
<dbReference type="AlphaFoldDB" id="A0A4Q1BHF7"/>
<evidence type="ECO:0000313" key="2">
    <source>
        <dbReference type="Proteomes" id="UP000289152"/>
    </source>
</evidence>
<dbReference type="VEuPathDB" id="FungiDB:TREMEDRAFT_62130"/>
<dbReference type="Proteomes" id="UP000289152">
    <property type="component" value="Unassembled WGS sequence"/>
</dbReference>
<sequence length="294" mass="33408">MEDGGLVEERTLSLYRIRVGWFFPGDRLKAKSSTNWFLDTDPGILNLHQDPQTPVQTSTSLPEMKYLCPTSLSKSVLAKPSQASPTAHLILGLNFSLPPKAVDTEKTNEETQSNALYPVVLASKPLKWEDMRNVDDDKDSTEFCREIYGIVILEGSWNPHQRQQLADSALFQTWNDFVCGVDGAEPSLSREFYKRVTAFRSKPDFTDNEMLETCMRDEENNLDHRVEKFKERLGEEVFDPIERQLSQLSEDTHKGARISSWGYKVDYCTPERLASIIDELGTSRSTIPPATAHE</sequence>
<accession>A0A4Q1BHF7</accession>
<dbReference type="InParanoid" id="A0A4Q1BHF7"/>
<protein>
    <submittedName>
        <fullName evidence="1">Uncharacterized protein</fullName>
    </submittedName>
</protein>